<proteinExistence type="predicted"/>
<evidence type="ECO:0000313" key="3">
    <source>
        <dbReference type="Proteomes" id="UP000273822"/>
    </source>
</evidence>
<organism evidence="2 3">
    <name type="scientific">Arthrobacter phage Maureen</name>
    <dbReference type="NCBI Taxonomy" id="2419961"/>
    <lineage>
        <taxon>Viruses</taxon>
        <taxon>Duplodnaviria</taxon>
        <taxon>Heunggongvirae</taxon>
        <taxon>Uroviricota</taxon>
        <taxon>Caudoviricetes</taxon>
        <taxon>Casidaviridae</taxon>
        <taxon>Liebevirus</taxon>
        <taxon>Liebevirus liebe</taxon>
        <taxon>Arthrobacter virus Liebe</taxon>
    </lineage>
</organism>
<dbReference type="EMBL" id="MH834619">
    <property type="protein sequence ID" value="AYN58528.1"/>
    <property type="molecule type" value="Genomic_DNA"/>
</dbReference>
<accession>A0A3G2KHT0</accession>
<dbReference type="Proteomes" id="UP000273822">
    <property type="component" value="Segment"/>
</dbReference>
<reference evidence="3" key="1">
    <citation type="submission" date="2018-09" db="EMBL/GenBank/DDBJ databases">
        <authorList>
            <person name="Rimple P.A."/>
            <person name="Stoner T.H."/>
            <person name="Garlena R.A."/>
            <person name="Russell D.A."/>
            <person name="Pope W.H."/>
            <person name="Jacobs-Sera D."/>
            <person name="Hatfull G.F."/>
        </authorList>
    </citation>
    <scope>NUCLEOTIDE SEQUENCE [LARGE SCALE GENOMIC DNA]</scope>
</reference>
<evidence type="ECO:0000256" key="1">
    <source>
        <dbReference type="SAM" id="MobiDB-lite"/>
    </source>
</evidence>
<feature type="region of interest" description="Disordered" evidence="1">
    <location>
        <begin position="1"/>
        <end position="30"/>
    </location>
</feature>
<evidence type="ECO:0000313" key="2">
    <source>
        <dbReference type="EMBL" id="AYN58528.1"/>
    </source>
</evidence>
<name>A0A3G2KHT0_9CAUD</name>
<gene>
    <name evidence="2" type="primary">47</name>
    <name evidence="2" type="ORF">PBI_MAUREEN_47</name>
</gene>
<feature type="compositionally biased region" description="Basic residues" evidence="1">
    <location>
        <begin position="1"/>
        <end position="12"/>
    </location>
</feature>
<protein>
    <submittedName>
        <fullName evidence="2">Uncharacterized protein</fullName>
    </submittedName>
</protein>
<sequence length="76" mass="8246">MTRTARQKRIRAAQRAQLAPRPGCPHPAKGAYADEAAVSAALRRSRVSGLPIRVYPCPCGAWHLTSKPDRRRGGVA</sequence>